<gene>
    <name evidence="4" type="ORF">FE633_16345</name>
</gene>
<evidence type="ECO:0000259" key="3">
    <source>
        <dbReference type="Pfam" id="PF13439"/>
    </source>
</evidence>
<accession>A0A5R9FP67</accession>
<sequence>MPSVAVLVELMRSGAAGGHVKCWERFAETAARHREPGTDGLGLGGPGVDLTVYLLGEREGIERLSPWVRLVTLRPVFSTAAVLPADDGTDVSDLAPYHPRLAALLPRHDVWHMTHSFAFASTAGRLARRVARRESRSRRARQPRLVASVHTDVPALAAAHLRHLPDRMPAAVRPAGRLVTEGTADRVSAWLLRRRDRMLGTCERVLVATPAERDELAGTLGEDRVRLLRRGIDRTRFHPDSTARARLAEEYGVPAGLPLVLFVGRLDDSKRVLMLAESLRRMGEEGRAVHAVMAGSGVERDRIAQVLGQHVTLLGSLPQERLARVYAGCDIFACPSRTETIGNAVAEAMASGLAVFLPEGARTTQWLTAPGEDGIVVRRDDIQGWSEALGTLMDRPRQLRAVARRAAETARNEHPSWDQVLAEDLLPVWRGPSMSRHGAHAA</sequence>
<dbReference type="SUPFAM" id="SSF53756">
    <property type="entry name" value="UDP-Glycosyltransferase/glycogen phosphorylase"/>
    <property type="match status" value="1"/>
</dbReference>
<dbReference type="EMBL" id="VBZC01000016">
    <property type="protein sequence ID" value="TLS45151.1"/>
    <property type="molecule type" value="Genomic_DNA"/>
</dbReference>
<dbReference type="Gene3D" id="3.40.50.2000">
    <property type="entry name" value="Glycogen Phosphorylase B"/>
    <property type="match status" value="2"/>
</dbReference>
<keyword evidence="5" id="KW-1185">Reference proteome</keyword>
<proteinExistence type="predicted"/>
<evidence type="ECO:0000256" key="1">
    <source>
        <dbReference type="ARBA" id="ARBA00022676"/>
    </source>
</evidence>
<reference evidence="4 5" key="1">
    <citation type="submission" date="2019-05" db="EMBL/GenBank/DDBJ databases">
        <title>Streptomyces sp. NEAU-C151, a novel actinomycete isolated from soil.</title>
        <authorList>
            <person name="Han L."/>
            <person name="Jiang H."/>
        </authorList>
    </citation>
    <scope>NUCLEOTIDE SEQUENCE [LARGE SCALE GENOMIC DNA]</scope>
    <source>
        <strain evidence="4 5">NEAU-C151</strain>
    </source>
</reference>
<name>A0A5R9FP67_9ACTN</name>
<feature type="domain" description="Glycosyltransferase subfamily 4-like N-terminal" evidence="3">
    <location>
        <begin position="90"/>
        <end position="236"/>
    </location>
</feature>
<evidence type="ECO:0000313" key="4">
    <source>
        <dbReference type="EMBL" id="TLS45151.1"/>
    </source>
</evidence>
<protein>
    <submittedName>
        <fullName evidence="4">Glycosyltransferase</fullName>
    </submittedName>
</protein>
<dbReference type="InterPro" id="IPR028098">
    <property type="entry name" value="Glyco_trans_4-like_N"/>
</dbReference>
<dbReference type="AlphaFoldDB" id="A0A5R9FP67"/>
<dbReference type="PANTHER" id="PTHR45947:SF3">
    <property type="entry name" value="SULFOQUINOVOSYL TRANSFERASE SQD2"/>
    <property type="match status" value="1"/>
</dbReference>
<dbReference type="Proteomes" id="UP000305906">
    <property type="component" value="Unassembled WGS sequence"/>
</dbReference>
<dbReference type="Pfam" id="PF13692">
    <property type="entry name" value="Glyco_trans_1_4"/>
    <property type="match status" value="1"/>
</dbReference>
<dbReference type="PANTHER" id="PTHR45947">
    <property type="entry name" value="SULFOQUINOVOSYL TRANSFERASE SQD2"/>
    <property type="match status" value="1"/>
</dbReference>
<evidence type="ECO:0000256" key="2">
    <source>
        <dbReference type="ARBA" id="ARBA00022679"/>
    </source>
</evidence>
<keyword evidence="1" id="KW-0328">Glycosyltransferase</keyword>
<dbReference type="GO" id="GO:0016758">
    <property type="term" value="F:hexosyltransferase activity"/>
    <property type="evidence" value="ECO:0007669"/>
    <property type="project" value="TreeGrafter"/>
</dbReference>
<dbReference type="InterPro" id="IPR050194">
    <property type="entry name" value="Glycosyltransferase_grp1"/>
</dbReference>
<evidence type="ECO:0000313" key="5">
    <source>
        <dbReference type="Proteomes" id="UP000305906"/>
    </source>
</evidence>
<dbReference type="GO" id="GO:1901137">
    <property type="term" value="P:carbohydrate derivative biosynthetic process"/>
    <property type="evidence" value="ECO:0007669"/>
    <property type="project" value="UniProtKB-ARBA"/>
</dbReference>
<comment type="caution">
    <text evidence="4">The sequence shown here is derived from an EMBL/GenBank/DDBJ whole genome shotgun (WGS) entry which is preliminary data.</text>
</comment>
<organism evidence="4 5">
    <name type="scientific">Streptomyces montanus</name>
    <dbReference type="NCBI Taxonomy" id="2580423"/>
    <lineage>
        <taxon>Bacteria</taxon>
        <taxon>Bacillati</taxon>
        <taxon>Actinomycetota</taxon>
        <taxon>Actinomycetes</taxon>
        <taxon>Kitasatosporales</taxon>
        <taxon>Streptomycetaceae</taxon>
        <taxon>Streptomyces</taxon>
    </lineage>
</organism>
<keyword evidence="2 4" id="KW-0808">Transferase</keyword>
<dbReference type="Pfam" id="PF13439">
    <property type="entry name" value="Glyco_transf_4"/>
    <property type="match status" value="1"/>
</dbReference>